<sequence>MADGRQEHGIRRDRRRSSRTLLVHIRRLTASTALAGGTLALAGGAAPAATFLDTLLNLPQRVDPHGAVGLAVFMGLVVFATTTALIHLTQWRRWHEREAAIAAENGELRARNDRADILLAAEPQLVIAWGGHSGEPVIEGDLAVIGETLAARRVLGFGSWLPSAQAQAIETAVDRLKKRGEGFRMTVRSTAGRILEAEGRPVMGRAVLRIREVSGDRLELLHLRERIQQATADVQSFQALLDAIPQPLWRRDAEGKLAWVNQAYARAVEAPDAAEAISAGVELLDKQARDEALRARMRMGQFDGQCAAVSAGQRRIFQVLDVTAADGSVGMATDVSDREALRLELARLNDNHAVTLDQLPTAVAVFDNLKRLKFCNAAYRDLWQLDAAYLDSHPTDGEILDRLRNERRLPEQADYRGWKKALLEAYRAVEPRETSWYLPDGRTLRVVTNPNPDGGVTYLFDDVTERFQLKTQFNALLRVQGETLDTLKEGVAVFGTDGRLKLHNPAFASLWRLSNSLIADRPHIDAIVAQAREQHPDDDAWNAIRGAVAGLSEMRQGFSMRMERRDGTVLDCAAAPLPDGATLITFVDVTATVNVERALTERNDALEKAGQLRESFVHHVSYELRSPLTNVIGFTQLLADGTVGPLNERQKEYAGHIMRSSAALMAIIDDILDLATVDTGEMALTLGQVDIRETIDAAVAGVQDRIAELKLNLVLDVPNSIGGMVADGKRVRQVLFNLLSNAVGFSREGQTVTLTAERRDAEIVFRVRDEGRGIPPELLDRVFDRFESHSGGSRHRGVGLGLSIVRSFVELHGGKVSIASKTDRGTVVTCVFPLNGVPARAAAE</sequence>
<accession>A0AAU7JGD4</accession>
<dbReference type="CDD" id="cd00082">
    <property type="entry name" value="HisKA"/>
    <property type="match status" value="1"/>
</dbReference>
<dbReference type="GO" id="GO:0000155">
    <property type="term" value="F:phosphorelay sensor kinase activity"/>
    <property type="evidence" value="ECO:0007669"/>
    <property type="project" value="InterPro"/>
</dbReference>
<dbReference type="InterPro" id="IPR004358">
    <property type="entry name" value="Sig_transdc_His_kin-like_C"/>
</dbReference>
<evidence type="ECO:0000256" key="7">
    <source>
        <dbReference type="SAM" id="Phobius"/>
    </source>
</evidence>
<dbReference type="InterPro" id="IPR035965">
    <property type="entry name" value="PAS-like_dom_sf"/>
</dbReference>
<evidence type="ECO:0000256" key="6">
    <source>
        <dbReference type="ARBA" id="ARBA00023012"/>
    </source>
</evidence>
<gene>
    <name evidence="9" type="ORF">ABEG18_25815</name>
</gene>
<evidence type="ECO:0000256" key="3">
    <source>
        <dbReference type="ARBA" id="ARBA00022553"/>
    </source>
</evidence>
<name>A0AAU7JGD4_9HYPH</name>
<dbReference type="InterPro" id="IPR003661">
    <property type="entry name" value="HisK_dim/P_dom"/>
</dbReference>
<dbReference type="InterPro" id="IPR005467">
    <property type="entry name" value="His_kinase_dom"/>
</dbReference>
<evidence type="ECO:0000256" key="4">
    <source>
        <dbReference type="ARBA" id="ARBA00022679"/>
    </source>
</evidence>
<dbReference type="EMBL" id="CP157484">
    <property type="protein sequence ID" value="XBO39054.1"/>
    <property type="molecule type" value="Genomic_DNA"/>
</dbReference>
<dbReference type="Gene3D" id="1.10.287.130">
    <property type="match status" value="1"/>
</dbReference>
<keyword evidence="6" id="KW-0902">Two-component regulatory system</keyword>
<keyword evidence="7" id="KW-0812">Transmembrane</keyword>
<feature type="domain" description="Histidine kinase" evidence="8">
    <location>
        <begin position="619"/>
        <end position="836"/>
    </location>
</feature>
<dbReference type="Pfam" id="PF12860">
    <property type="entry name" value="PAS_7"/>
    <property type="match status" value="2"/>
</dbReference>
<keyword evidence="3" id="KW-0597">Phosphoprotein</keyword>
<evidence type="ECO:0000256" key="5">
    <source>
        <dbReference type="ARBA" id="ARBA00022777"/>
    </source>
</evidence>
<dbReference type="PANTHER" id="PTHR43711:SF31">
    <property type="entry name" value="HISTIDINE KINASE"/>
    <property type="match status" value="1"/>
</dbReference>
<dbReference type="Pfam" id="PF13188">
    <property type="entry name" value="PAS_8"/>
    <property type="match status" value="1"/>
</dbReference>
<feature type="transmembrane region" description="Helical" evidence="7">
    <location>
        <begin position="21"/>
        <end position="46"/>
    </location>
</feature>
<keyword evidence="4" id="KW-0808">Transferase</keyword>
<proteinExistence type="predicted"/>
<dbReference type="AlphaFoldDB" id="A0AAU7JGD4"/>
<dbReference type="CDD" id="cd00075">
    <property type="entry name" value="HATPase"/>
    <property type="match status" value="1"/>
</dbReference>
<dbReference type="RefSeq" id="WP_406855893.1">
    <property type="nucleotide sequence ID" value="NZ_CP157484.1"/>
</dbReference>
<dbReference type="InterPro" id="IPR003594">
    <property type="entry name" value="HATPase_dom"/>
</dbReference>
<keyword evidence="7" id="KW-0472">Membrane</keyword>
<evidence type="ECO:0000256" key="1">
    <source>
        <dbReference type="ARBA" id="ARBA00000085"/>
    </source>
</evidence>
<dbReference type="Gene3D" id="3.30.565.10">
    <property type="entry name" value="Histidine kinase-like ATPase, C-terminal domain"/>
    <property type="match status" value="1"/>
</dbReference>
<dbReference type="Pfam" id="PF00512">
    <property type="entry name" value="HisKA"/>
    <property type="match status" value="1"/>
</dbReference>
<keyword evidence="5" id="KW-0418">Kinase</keyword>
<dbReference type="SUPFAM" id="SSF55874">
    <property type="entry name" value="ATPase domain of HSP90 chaperone/DNA topoisomerase II/histidine kinase"/>
    <property type="match status" value="1"/>
</dbReference>
<reference evidence="9" key="1">
    <citation type="submission" date="2024-05" db="EMBL/GenBank/DDBJ databases">
        <authorList>
            <person name="Kim S."/>
            <person name="Heo J."/>
            <person name="Choi H."/>
            <person name="Choi Y."/>
            <person name="Kwon S.-W."/>
            <person name="Kim Y."/>
        </authorList>
    </citation>
    <scope>NUCLEOTIDE SEQUENCE</scope>
    <source>
        <strain evidence="9">KACC 23698</strain>
    </source>
</reference>
<dbReference type="SMART" id="SM00091">
    <property type="entry name" value="PAS"/>
    <property type="match status" value="3"/>
</dbReference>
<organism evidence="9">
    <name type="scientific">Alsobacter sp. KACC 23698</name>
    <dbReference type="NCBI Taxonomy" id="3149229"/>
    <lineage>
        <taxon>Bacteria</taxon>
        <taxon>Pseudomonadati</taxon>
        <taxon>Pseudomonadota</taxon>
        <taxon>Alphaproteobacteria</taxon>
        <taxon>Hyphomicrobiales</taxon>
        <taxon>Alsobacteraceae</taxon>
        <taxon>Alsobacter</taxon>
    </lineage>
</organism>
<keyword evidence="7" id="KW-1133">Transmembrane helix</keyword>
<dbReference type="EC" id="2.7.13.3" evidence="2"/>
<evidence type="ECO:0000256" key="2">
    <source>
        <dbReference type="ARBA" id="ARBA00012438"/>
    </source>
</evidence>
<comment type="catalytic activity">
    <reaction evidence="1">
        <text>ATP + protein L-histidine = ADP + protein N-phospho-L-histidine.</text>
        <dbReference type="EC" id="2.7.13.3"/>
    </reaction>
</comment>
<evidence type="ECO:0000313" key="9">
    <source>
        <dbReference type="EMBL" id="XBO39054.1"/>
    </source>
</evidence>
<protein>
    <recommendedName>
        <fullName evidence="2">histidine kinase</fullName>
        <ecNumber evidence="2">2.7.13.3</ecNumber>
    </recommendedName>
</protein>
<dbReference type="Gene3D" id="3.30.450.20">
    <property type="entry name" value="PAS domain"/>
    <property type="match status" value="2"/>
</dbReference>
<dbReference type="SUPFAM" id="SSF55785">
    <property type="entry name" value="PYP-like sensor domain (PAS domain)"/>
    <property type="match status" value="2"/>
</dbReference>
<dbReference type="PANTHER" id="PTHR43711">
    <property type="entry name" value="TWO-COMPONENT HISTIDINE KINASE"/>
    <property type="match status" value="1"/>
</dbReference>
<evidence type="ECO:0000259" key="8">
    <source>
        <dbReference type="PROSITE" id="PS50109"/>
    </source>
</evidence>
<dbReference type="SMART" id="SM00388">
    <property type="entry name" value="HisKA"/>
    <property type="match status" value="1"/>
</dbReference>
<feature type="transmembrane region" description="Helical" evidence="7">
    <location>
        <begin position="66"/>
        <end position="88"/>
    </location>
</feature>
<dbReference type="InterPro" id="IPR036097">
    <property type="entry name" value="HisK_dim/P_sf"/>
</dbReference>
<dbReference type="SUPFAM" id="SSF47384">
    <property type="entry name" value="Homodimeric domain of signal transducing histidine kinase"/>
    <property type="match status" value="1"/>
</dbReference>
<dbReference type="InterPro" id="IPR050736">
    <property type="entry name" value="Sensor_HK_Regulatory"/>
</dbReference>
<dbReference type="InterPro" id="IPR000014">
    <property type="entry name" value="PAS"/>
</dbReference>
<dbReference type="SMART" id="SM00387">
    <property type="entry name" value="HATPase_c"/>
    <property type="match status" value="1"/>
</dbReference>
<dbReference type="PROSITE" id="PS50109">
    <property type="entry name" value="HIS_KIN"/>
    <property type="match status" value="1"/>
</dbReference>
<dbReference type="InterPro" id="IPR036890">
    <property type="entry name" value="HATPase_C_sf"/>
</dbReference>
<dbReference type="Pfam" id="PF02518">
    <property type="entry name" value="HATPase_c"/>
    <property type="match status" value="1"/>
</dbReference>
<dbReference type="PRINTS" id="PR00344">
    <property type="entry name" value="BCTRLSENSOR"/>
</dbReference>